<organism evidence="2">
    <name type="scientific">Lygus hesperus</name>
    <name type="common">Western plant bug</name>
    <dbReference type="NCBI Taxonomy" id="30085"/>
    <lineage>
        <taxon>Eukaryota</taxon>
        <taxon>Metazoa</taxon>
        <taxon>Ecdysozoa</taxon>
        <taxon>Arthropoda</taxon>
        <taxon>Hexapoda</taxon>
        <taxon>Insecta</taxon>
        <taxon>Pterygota</taxon>
        <taxon>Neoptera</taxon>
        <taxon>Paraneoptera</taxon>
        <taxon>Hemiptera</taxon>
        <taxon>Heteroptera</taxon>
        <taxon>Panheteroptera</taxon>
        <taxon>Cimicomorpha</taxon>
        <taxon>Miridae</taxon>
        <taxon>Mirini</taxon>
        <taxon>Lygus</taxon>
    </lineage>
</organism>
<proteinExistence type="predicted"/>
<name>A0A0A9XKH6_LYGHE</name>
<sequence>MLNVISIISDYFAPHNCTHILTCVIDDDVLCDSICNHTSLLSPLLDVFHGALVPLLHGTAIPASVLDHLCVLVHPLIHTSPGQQQSHTRKHSCVSGSSMSSRVSTSQCNNSLCTPDCVHDTHALPHVMCVTGEGKKQSSTQLPLHTPSVIAAHPSSLAIAPTSPPRRTSSCM</sequence>
<gene>
    <name evidence="2" type="primary">Qrfpr</name>
    <name evidence="2" type="ORF">CM83_46912</name>
</gene>
<evidence type="ECO:0000313" key="2">
    <source>
        <dbReference type="EMBL" id="JAG17590.1"/>
    </source>
</evidence>
<evidence type="ECO:0000256" key="1">
    <source>
        <dbReference type="SAM" id="MobiDB-lite"/>
    </source>
</evidence>
<protein>
    <submittedName>
        <fullName evidence="2">Pyroglutamylated RFamide peptide receptor</fullName>
    </submittedName>
</protein>
<feature type="region of interest" description="Disordered" evidence="1">
    <location>
        <begin position="153"/>
        <end position="172"/>
    </location>
</feature>
<dbReference type="AlphaFoldDB" id="A0A0A9XKH6"/>
<reference evidence="2" key="2">
    <citation type="submission" date="2014-07" db="EMBL/GenBank/DDBJ databases">
        <authorList>
            <person name="Hull J."/>
        </authorList>
    </citation>
    <scope>NUCLEOTIDE SEQUENCE</scope>
</reference>
<accession>A0A0A9XKH6</accession>
<reference evidence="2" key="1">
    <citation type="journal article" date="2014" name="PLoS ONE">
        <title>Transcriptome-Based Identification of ABC Transporters in the Western Tarnished Plant Bug Lygus hesperus.</title>
        <authorList>
            <person name="Hull J.J."/>
            <person name="Chaney K."/>
            <person name="Geib S.M."/>
            <person name="Fabrick J.A."/>
            <person name="Brent C.S."/>
            <person name="Walsh D."/>
            <person name="Lavine L.C."/>
        </authorList>
    </citation>
    <scope>NUCLEOTIDE SEQUENCE</scope>
</reference>
<dbReference type="EMBL" id="GBHO01026014">
    <property type="protein sequence ID" value="JAG17590.1"/>
    <property type="molecule type" value="Transcribed_RNA"/>
</dbReference>
<keyword evidence="2" id="KW-0675">Receptor</keyword>